<sequence>MSLHYHYRRSKSDKGLAETKLPHEMFQSGDQVEAPHTGPERTHCSCEPPLLPGNIQGCPRMVARRYVPIAILTGAYVGPGSGLCYHYRQCSAVFQRLRQTRIRRPIPIRQPIPTNTKIGDVRVDQSNSGRRRPFHREDRCVSWSTIAVLEVETQ</sequence>
<organism evidence="2 3">
    <name type="scientific">Nesidiocoris tenuis</name>
    <dbReference type="NCBI Taxonomy" id="355587"/>
    <lineage>
        <taxon>Eukaryota</taxon>
        <taxon>Metazoa</taxon>
        <taxon>Ecdysozoa</taxon>
        <taxon>Arthropoda</taxon>
        <taxon>Hexapoda</taxon>
        <taxon>Insecta</taxon>
        <taxon>Pterygota</taxon>
        <taxon>Neoptera</taxon>
        <taxon>Paraneoptera</taxon>
        <taxon>Hemiptera</taxon>
        <taxon>Heteroptera</taxon>
        <taxon>Panheteroptera</taxon>
        <taxon>Cimicomorpha</taxon>
        <taxon>Miridae</taxon>
        <taxon>Dicyphina</taxon>
        <taxon>Nesidiocoris</taxon>
    </lineage>
</organism>
<evidence type="ECO:0000256" key="1">
    <source>
        <dbReference type="SAM" id="MobiDB-lite"/>
    </source>
</evidence>
<dbReference type="AlphaFoldDB" id="A0A6H5GJ69"/>
<keyword evidence="3" id="KW-1185">Reference proteome</keyword>
<proteinExistence type="predicted"/>
<gene>
    <name evidence="2" type="ORF">NTEN_LOCUS8675</name>
</gene>
<evidence type="ECO:0000313" key="2">
    <source>
        <dbReference type="EMBL" id="CAB0002961.1"/>
    </source>
</evidence>
<feature type="region of interest" description="Disordered" evidence="1">
    <location>
        <begin position="109"/>
        <end position="132"/>
    </location>
</feature>
<accession>A0A6H5GJ69</accession>
<evidence type="ECO:0000313" key="3">
    <source>
        <dbReference type="Proteomes" id="UP000479000"/>
    </source>
</evidence>
<reference evidence="2 3" key="1">
    <citation type="submission" date="2020-02" db="EMBL/GenBank/DDBJ databases">
        <authorList>
            <person name="Ferguson B K."/>
        </authorList>
    </citation>
    <scope>NUCLEOTIDE SEQUENCE [LARGE SCALE GENOMIC DNA]</scope>
</reference>
<dbReference type="EMBL" id="CADCXU010013217">
    <property type="protein sequence ID" value="CAB0002961.1"/>
    <property type="molecule type" value="Genomic_DNA"/>
</dbReference>
<protein>
    <submittedName>
        <fullName evidence="2">Uncharacterized protein</fullName>
    </submittedName>
</protein>
<dbReference type="Proteomes" id="UP000479000">
    <property type="component" value="Unassembled WGS sequence"/>
</dbReference>
<name>A0A6H5GJ69_9HEMI</name>